<keyword evidence="2" id="KW-1185">Reference proteome</keyword>
<organism evidence="1 2">
    <name type="scientific">Pieris macdunnoughi</name>
    <dbReference type="NCBI Taxonomy" id="345717"/>
    <lineage>
        <taxon>Eukaryota</taxon>
        <taxon>Metazoa</taxon>
        <taxon>Ecdysozoa</taxon>
        <taxon>Arthropoda</taxon>
        <taxon>Hexapoda</taxon>
        <taxon>Insecta</taxon>
        <taxon>Pterygota</taxon>
        <taxon>Neoptera</taxon>
        <taxon>Endopterygota</taxon>
        <taxon>Lepidoptera</taxon>
        <taxon>Glossata</taxon>
        <taxon>Ditrysia</taxon>
        <taxon>Papilionoidea</taxon>
        <taxon>Pieridae</taxon>
        <taxon>Pierinae</taxon>
        <taxon>Pieris</taxon>
    </lineage>
</organism>
<protein>
    <submittedName>
        <fullName evidence="1">Uncharacterized protein</fullName>
    </submittedName>
</protein>
<dbReference type="AlphaFoldDB" id="A0A821XDZ9"/>
<accession>A0A821XDZ9</accession>
<reference evidence="1" key="1">
    <citation type="submission" date="2021-02" db="EMBL/GenBank/DDBJ databases">
        <authorList>
            <person name="Steward A R."/>
        </authorList>
    </citation>
    <scope>NUCLEOTIDE SEQUENCE</scope>
</reference>
<sequence length="79" mass="8838">MFGKDKITCRNLRPRQNAVNTETWIEIETIEKGRAPRSLFPPHKGLYAPVPSCISRPGTITPPARALRELADVRPRTSG</sequence>
<evidence type="ECO:0000313" key="1">
    <source>
        <dbReference type="EMBL" id="CAF4937058.1"/>
    </source>
</evidence>
<comment type="caution">
    <text evidence="1">The sequence shown here is derived from an EMBL/GenBank/DDBJ whole genome shotgun (WGS) entry which is preliminary data.</text>
</comment>
<name>A0A821XDZ9_9NEOP</name>
<dbReference type="EMBL" id="CAJOBZ010000064">
    <property type="protein sequence ID" value="CAF4937058.1"/>
    <property type="molecule type" value="Genomic_DNA"/>
</dbReference>
<dbReference type="Proteomes" id="UP000663880">
    <property type="component" value="Unassembled WGS sequence"/>
</dbReference>
<gene>
    <name evidence="1" type="ORF">PMACD_LOCUS14363</name>
</gene>
<evidence type="ECO:0000313" key="2">
    <source>
        <dbReference type="Proteomes" id="UP000663880"/>
    </source>
</evidence>
<proteinExistence type="predicted"/>